<comment type="caution">
    <text evidence="3">The sequence shown here is derived from an EMBL/GenBank/DDBJ whole genome shotgun (WGS) entry which is preliminary data.</text>
</comment>
<dbReference type="InterPro" id="IPR013783">
    <property type="entry name" value="Ig-like_fold"/>
</dbReference>
<feature type="domain" description="DUF7507" evidence="2">
    <location>
        <begin position="7"/>
        <end position="108"/>
    </location>
</feature>
<dbReference type="InterPro" id="IPR047589">
    <property type="entry name" value="DUF11_rpt"/>
</dbReference>
<accession>A0A849VKN4</accession>
<organism evidence="3 4">
    <name type="scientific">Phyllobacterium pellucidum</name>
    <dbReference type="NCBI Taxonomy" id="2740464"/>
    <lineage>
        <taxon>Bacteria</taxon>
        <taxon>Pseudomonadati</taxon>
        <taxon>Pseudomonadota</taxon>
        <taxon>Alphaproteobacteria</taxon>
        <taxon>Hyphomicrobiales</taxon>
        <taxon>Phyllobacteriaceae</taxon>
        <taxon>Phyllobacterium</taxon>
    </lineage>
</organism>
<dbReference type="InterPro" id="IPR051172">
    <property type="entry name" value="Chlamydia_OmcB"/>
</dbReference>
<evidence type="ECO:0000313" key="3">
    <source>
        <dbReference type="EMBL" id="NTS29624.1"/>
    </source>
</evidence>
<dbReference type="PANTHER" id="PTHR34819">
    <property type="entry name" value="LARGE CYSTEINE-RICH PERIPLASMIC PROTEIN OMCB"/>
    <property type="match status" value="1"/>
</dbReference>
<keyword evidence="4" id="KW-1185">Reference proteome</keyword>
<evidence type="ECO:0000259" key="1">
    <source>
        <dbReference type="Pfam" id="PF01345"/>
    </source>
</evidence>
<dbReference type="RefSeq" id="WP_174207511.1">
    <property type="nucleotide sequence ID" value="NZ_JABUMX010000001.1"/>
</dbReference>
<sequence>TTPIAAAPALVLEKKSGPPSGNSVGSTIAYSFTVKNTGNVTLTDVKLTDALHGAVVSGAPIASLAPGATDSTTFTALYTLTQADIDAGKVENTATASGTMPEGKVATSDASTVTTTLRQGAALELVKTASPPSGNAAGATITYFFTVRNTGNVTLNNITISDDLPNVAVSGGPLASLAPGAEDTSTFTARYTLTQADIDAGGVANTATATATVAGSPTTATVTSTASEVRTPIEQSATIALVKTAKLNDTDGSGLYEAGESITYRFEVTNTGNVVVNDVIPTDQGPTFNKQPAANKLSAVVPGPTAIAPKQTQVFEATYTLAQSDIDAAAGIANGIVNKAKAEGTYTRPQAPESNAGRGFAYTNPGQGKITVVDSAEATAVLELPAAQASSVTITKQAGLRQIRRGEKAPFTIKVTNKNTSNVAGLTVLDRLPAGFRYVDGSATLNGKAVEPRIDGSNLRFDNLTLGPKGDAVIRLQMLALSTAGPGKHVNKAQALGSSGKRLAPEASAAVEIMVEPVFDCGDLTAACSTTLTAMATRTTASRACPACVLQPCAACW</sequence>
<dbReference type="NCBIfam" id="TIGR01451">
    <property type="entry name" value="B_ant_repeat"/>
    <property type="match status" value="4"/>
</dbReference>
<dbReference type="InterPro" id="IPR001434">
    <property type="entry name" value="OmcB-like_DUF11"/>
</dbReference>
<reference evidence="3 4" key="1">
    <citation type="submission" date="2020-05" db="EMBL/GenBank/DDBJ databases">
        <authorList>
            <person name="Kim M.K."/>
        </authorList>
    </citation>
    <scope>NUCLEOTIDE SEQUENCE [LARGE SCALE GENOMIC DNA]</scope>
    <source>
        <strain evidence="3 4">BT25</strain>
    </source>
</reference>
<feature type="domain" description="DUF7507" evidence="2">
    <location>
        <begin position="237"/>
        <end position="351"/>
    </location>
</feature>
<proteinExistence type="predicted"/>
<protein>
    <submittedName>
        <fullName evidence="3">DUF11 domain-containing protein</fullName>
    </submittedName>
</protein>
<dbReference type="EMBL" id="JABUMX010000001">
    <property type="protein sequence ID" value="NTS29624.1"/>
    <property type="molecule type" value="Genomic_DNA"/>
</dbReference>
<dbReference type="AlphaFoldDB" id="A0A849VKN4"/>
<dbReference type="Proteomes" id="UP000550508">
    <property type="component" value="Unassembled WGS sequence"/>
</dbReference>
<evidence type="ECO:0000259" key="2">
    <source>
        <dbReference type="Pfam" id="PF24346"/>
    </source>
</evidence>
<name>A0A849VKN4_9HYPH</name>
<dbReference type="Pfam" id="PF24346">
    <property type="entry name" value="DUF7507"/>
    <property type="match status" value="3"/>
</dbReference>
<evidence type="ECO:0000313" key="4">
    <source>
        <dbReference type="Proteomes" id="UP000550508"/>
    </source>
</evidence>
<feature type="domain" description="DUF11" evidence="1">
    <location>
        <begin position="392"/>
        <end position="494"/>
    </location>
</feature>
<dbReference type="PANTHER" id="PTHR34819:SF3">
    <property type="entry name" value="CELL SURFACE PROTEIN"/>
    <property type="match status" value="1"/>
</dbReference>
<feature type="non-terminal residue" evidence="3">
    <location>
        <position position="1"/>
    </location>
</feature>
<feature type="domain" description="DUF7507" evidence="2">
    <location>
        <begin position="122"/>
        <end position="217"/>
    </location>
</feature>
<dbReference type="Gene3D" id="2.60.40.10">
    <property type="entry name" value="Immunoglobulins"/>
    <property type="match status" value="1"/>
</dbReference>
<dbReference type="Pfam" id="PF01345">
    <property type="entry name" value="DUF11"/>
    <property type="match status" value="1"/>
</dbReference>
<dbReference type="InterPro" id="IPR055354">
    <property type="entry name" value="DUF7507"/>
</dbReference>
<gene>
    <name evidence="3" type="ORF">HQ945_00005</name>
</gene>